<evidence type="ECO:0000313" key="2">
    <source>
        <dbReference type="Proteomes" id="UP000298781"/>
    </source>
</evidence>
<dbReference type="AlphaFoldDB" id="A0A4D7AUN4"/>
<gene>
    <name evidence="1" type="ORF">E8M01_10320</name>
</gene>
<proteinExistence type="predicted"/>
<dbReference type="KEGG" id="pstg:E8M01_10320"/>
<reference evidence="1 2" key="1">
    <citation type="submission" date="2019-04" db="EMBL/GenBank/DDBJ databases">
        <title>Phreatobacter aquaticus sp. nov.</title>
        <authorList>
            <person name="Choi A."/>
        </authorList>
    </citation>
    <scope>NUCLEOTIDE SEQUENCE [LARGE SCALE GENOMIC DNA]</scope>
    <source>
        <strain evidence="1 2">KCTC 52518</strain>
    </source>
</reference>
<protein>
    <submittedName>
        <fullName evidence="1">Uncharacterized protein</fullName>
    </submittedName>
</protein>
<organism evidence="1 2">
    <name type="scientific">Phreatobacter stygius</name>
    <dbReference type="NCBI Taxonomy" id="1940610"/>
    <lineage>
        <taxon>Bacteria</taxon>
        <taxon>Pseudomonadati</taxon>
        <taxon>Pseudomonadota</taxon>
        <taxon>Alphaproteobacteria</taxon>
        <taxon>Hyphomicrobiales</taxon>
        <taxon>Phreatobacteraceae</taxon>
        <taxon>Phreatobacter</taxon>
    </lineage>
</organism>
<dbReference type="RefSeq" id="WP_136960041.1">
    <property type="nucleotide sequence ID" value="NZ_CP039690.1"/>
</dbReference>
<dbReference type="Proteomes" id="UP000298781">
    <property type="component" value="Chromosome"/>
</dbReference>
<dbReference type="EMBL" id="CP039690">
    <property type="protein sequence ID" value="QCI64589.1"/>
    <property type="molecule type" value="Genomic_DNA"/>
</dbReference>
<dbReference type="OrthoDB" id="8021213at2"/>
<sequence length="99" mass="10631">MRRLVVLLVSAALGAAFVMFCTVLVTPPGPASTAGQIQIVERRGPLQFLDSPDALCQRAGRPVTPECRTAVIGALPPGRSYVTLPYVDFLYRQTLSGRS</sequence>
<name>A0A4D7AUN4_9HYPH</name>
<keyword evidence="2" id="KW-1185">Reference proteome</keyword>
<accession>A0A4D7AUN4</accession>
<evidence type="ECO:0000313" key="1">
    <source>
        <dbReference type="EMBL" id="QCI64589.1"/>
    </source>
</evidence>